<organism evidence="4 5">
    <name type="scientific">Brenneria roseae subsp. americana</name>
    <dbReference type="NCBI Taxonomy" id="1508507"/>
    <lineage>
        <taxon>Bacteria</taxon>
        <taxon>Pseudomonadati</taxon>
        <taxon>Pseudomonadota</taxon>
        <taxon>Gammaproteobacteria</taxon>
        <taxon>Enterobacterales</taxon>
        <taxon>Pectobacteriaceae</taxon>
        <taxon>Brenneria</taxon>
    </lineage>
</organism>
<proteinExistence type="predicted"/>
<evidence type="ECO:0000313" key="4">
    <source>
        <dbReference type="EMBL" id="PWC13261.1"/>
    </source>
</evidence>
<dbReference type="InterPro" id="IPR003222">
    <property type="entry name" value="Antitermntn"/>
</dbReference>
<dbReference type="EMBL" id="QDKJ01000005">
    <property type="protein sequence ID" value="PWC13261.1"/>
    <property type="molecule type" value="Genomic_DNA"/>
</dbReference>
<comment type="caution">
    <text evidence="4">The sequence shown here is derived from an EMBL/GenBank/DDBJ whole genome shotgun (WGS) entry which is preliminary data.</text>
</comment>
<reference evidence="4 5" key="1">
    <citation type="submission" date="2018-04" db="EMBL/GenBank/DDBJ databases">
        <title>Brenneria corticis sp.nov.</title>
        <authorList>
            <person name="Li Y."/>
        </authorList>
    </citation>
    <scope>NUCLEOTIDE SEQUENCE [LARGE SCALE GENOMIC DNA]</scope>
    <source>
        <strain evidence="4 5">LMG 27715</strain>
    </source>
</reference>
<dbReference type="Proteomes" id="UP000245138">
    <property type="component" value="Unassembled WGS sequence"/>
</dbReference>
<dbReference type="GO" id="GO:0003677">
    <property type="term" value="F:DNA binding"/>
    <property type="evidence" value="ECO:0007669"/>
    <property type="project" value="UniProtKB-KW"/>
</dbReference>
<dbReference type="InterPro" id="IPR038500">
    <property type="entry name" value="Antitermination_sf"/>
</dbReference>
<evidence type="ECO:0000256" key="2">
    <source>
        <dbReference type="ARBA" id="ARBA00023125"/>
    </source>
</evidence>
<name>A0A2U1TV31_9GAMM</name>
<accession>A0A2U1TV31</accession>
<keyword evidence="3" id="KW-0804">Transcription</keyword>
<evidence type="ECO:0000256" key="3">
    <source>
        <dbReference type="ARBA" id="ARBA00023163"/>
    </source>
</evidence>
<dbReference type="OrthoDB" id="6572202at2"/>
<evidence type="ECO:0000256" key="1">
    <source>
        <dbReference type="ARBA" id="ARBA00023015"/>
    </source>
</evidence>
<evidence type="ECO:0008006" key="6">
    <source>
        <dbReference type="Google" id="ProtNLM"/>
    </source>
</evidence>
<dbReference type="AlphaFoldDB" id="A0A2U1TV31"/>
<evidence type="ECO:0000313" key="5">
    <source>
        <dbReference type="Proteomes" id="UP000245138"/>
    </source>
</evidence>
<keyword evidence="2" id="KW-0238">DNA-binding</keyword>
<dbReference type="GO" id="GO:0006355">
    <property type="term" value="P:regulation of DNA-templated transcription"/>
    <property type="evidence" value="ECO:0007669"/>
    <property type="project" value="InterPro"/>
</dbReference>
<protein>
    <recommendedName>
        <fullName evidence="6">Antitermination protein</fullName>
    </recommendedName>
</protein>
<dbReference type="Gene3D" id="1.10.274.110">
    <property type="match status" value="1"/>
</dbReference>
<keyword evidence="5" id="KW-1185">Reference proteome</keyword>
<gene>
    <name evidence="4" type="ORF">B4923_08565</name>
</gene>
<dbReference type="RefSeq" id="WP_109053927.1">
    <property type="nucleotide sequence ID" value="NZ_QDKJ01000005.1"/>
</dbReference>
<keyword evidence="1" id="KW-0805">Transcription regulation</keyword>
<sequence length="228" mass="24815">MNIEHALSLCGPKSASAMFTCREAIPSYGYRPSGGDRPVSRVASTPVAKNRDSDILLALGMVQAREALGLSLILARYDKDPKERNRAIEGIARFALKRAPALVGKAAGRQKAHCMVLLAKMAVEQYCRTADDPLYRCRCGGRGKITDLMASKASGKTIEKICPRCSGSGLKPPTSAAVYKVIKTLVPDLTQRTWSRNWKVFYDSLVAHCHQEVGAAEQLFSVITSSSR</sequence>
<dbReference type="Pfam" id="PF03589">
    <property type="entry name" value="Antiterm"/>
    <property type="match status" value="1"/>
</dbReference>